<dbReference type="Gene3D" id="3.10.180.10">
    <property type="entry name" value="2,3-Dihydroxybiphenyl 1,2-Dioxygenase, domain 1"/>
    <property type="match status" value="1"/>
</dbReference>
<comment type="caution">
    <text evidence="2">The sequence shown here is derived from an EMBL/GenBank/DDBJ whole genome shotgun (WGS) entry which is preliminary data.</text>
</comment>
<feature type="domain" description="PhnB-like" evidence="1">
    <location>
        <begin position="8"/>
        <end position="133"/>
    </location>
</feature>
<name>A0ABR5AEB1_9BACL</name>
<feature type="domain" description="PhnB-like" evidence="1">
    <location>
        <begin position="144"/>
        <end position="263"/>
    </location>
</feature>
<dbReference type="InterPro" id="IPR028973">
    <property type="entry name" value="PhnB-like"/>
</dbReference>
<reference evidence="2 3" key="1">
    <citation type="submission" date="2014-12" db="EMBL/GenBank/DDBJ databases">
        <title>Draft genome sequence of Paenibacillus kamchatkensis strain B-2647.</title>
        <authorList>
            <person name="Karlyshev A.V."/>
            <person name="Kudryashova E.B."/>
        </authorList>
    </citation>
    <scope>NUCLEOTIDE SEQUENCE [LARGE SCALE GENOMIC DNA]</scope>
    <source>
        <strain evidence="2 3">VKM B-2647</strain>
    </source>
</reference>
<dbReference type="EMBL" id="JXAK01000040">
    <property type="protein sequence ID" value="KIL39306.1"/>
    <property type="molecule type" value="Genomic_DNA"/>
</dbReference>
<evidence type="ECO:0000313" key="3">
    <source>
        <dbReference type="Proteomes" id="UP000031967"/>
    </source>
</evidence>
<dbReference type="Pfam" id="PF06983">
    <property type="entry name" value="3-dmu-9_3-mt"/>
    <property type="match status" value="2"/>
</dbReference>
<proteinExistence type="predicted"/>
<dbReference type="CDD" id="cd06588">
    <property type="entry name" value="PhnB_like"/>
    <property type="match status" value="2"/>
</dbReference>
<dbReference type="PANTHER" id="PTHR33990">
    <property type="entry name" value="PROTEIN YJDN-RELATED"/>
    <property type="match status" value="1"/>
</dbReference>
<evidence type="ECO:0000259" key="1">
    <source>
        <dbReference type="Pfam" id="PF06983"/>
    </source>
</evidence>
<dbReference type="Gene3D" id="3.30.720.100">
    <property type="match status" value="1"/>
</dbReference>
<dbReference type="SUPFAM" id="SSF54593">
    <property type="entry name" value="Glyoxalase/Bleomycin resistance protein/Dihydroxybiphenyl dioxygenase"/>
    <property type="match status" value="2"/>
</dbReference>
<protein>
    <submittedName>
        <fullName evidence="2">3-demethylubiquinone-9 3-methyltransferase</fullName>
    </submittedName>
</protein>
<dbReference type="Proteomes" id="UP000031967">
    <property type="component" value="Unassembled WGS sequence"/>
</dbReference>
<sequence length="304" mass="34830">MKQLIQPITPHLWFDKEAKEAAEFYCSVFPDSKITSATTLRDTPSGDCDLVSFNVREHPFMAISAGPLFKFNPAISFIVNFDPSRDKNAREMIDEVWSKLSEGGTALMPLDKYPFSERYGWIQDKYGVTWQLILTNPDGEPRPAIVPSLMFANNNFGKAEEAREFYLSVFRNAKPGALFRYGPGQEPNKEGTVMFTDFMLENTWFAAMDAALEHRFNFNEAISLMVCCETQEEIDYYWEKLSAVPEAEQCGWLKDKYGVSWQISPVAMDEMMTGGTPEQRNRVTKAFLKMKKFNIADLQKAFRE</sequence>
<gene>
    <name evidence="2" type="ORF">SD70_21165</name>
</gene>
<dbReference type="Gene3D" id="3.30.720.110">
    <property type="match status" value="1"/>
</dbReference>
<accession>A0ABR5AEB1</accession>
<evidence type="ECO:0000313" key="2">
    <source>
        <dbReference type="EMBL" id="KIL39306.1"/>
    </source>
</evidence>
<dbReference type="InterPro" id="IPR029068">
    <property type="entry name" value="Glyas_Bleomycin-R_OHBP_Dase"/>
</dbReference>
<keyword evidence="3" id="KW-1185">Reference proteome</keyword>
<organism evidence="2 3">
    <name type="scientific">Gordoniibacillus kamchatkensis</name>
    <dbReference type="NCBI Taxonomy" id="1590651"/>
    <lineage>
        <taxon>Bacteria</taxon>
        <taxon>Bacillati</taxon>
        <taxon>Bacillota</taxon>
        <taxon>Bacilli</taxon>
        <taxon>Bacillales</taxon>
        <taxon>Paenibacillaceae</taxon>
        <taxon>Gordoniibacillus</taxon>
    </lineage>
</organism>